<gene>
    <name evidence="1" type="ORF">D5071_12970</name>
</gene>
<dbReference type="EMBL" id="QZDH01000031">
    <property type="protein sequence ID" value="RJL50491.1"/>
    <property type="molecule type" value="Genomic_DNA"/>
</dbReference>
<dbReference type="AlphaFoldDB" id="A0A419AUM0"/>
<name>A0A419AUM0_PECCA</name>
<comment type="caution">
    <text evidence="1">The sequence shown here is derived from an EMBL/GenBank/DDBJ whole genome shotgun (WGS) entry which is preliminary data.</text>
</comment>
<accession>A0A419AUM0</accession>
<dbReference type="RefSeq" id="WP_119873993.1">
    <property type="nucleotide sequence ID" value="NZ_QZDH01000031.1"/>
</dbReference>
<sequence length="272" mass="31801">MFLKKNEEIISELSKLTMMGRNDLEKLPTHIIANIFDVDPDAKIYKIMKFKYFKSDLRKDQLTHVHPSLESWGDPYENLLLNQEFKDEVTGGALYLTGIVDDLYATCWTLEKEENIDHWENFSGNLPAIRIQSTPRRLLTSLMNVDDKFFSLHHYIGKVKYEEIDDLCNYFSDPFWEKHLDSQGQGAALALMRLQADLSFEQEVRLIYQYNPKDNQWVTDNVRQYENLCEVPINWSSAIENIIYSKNTNSNELKDLLSDKNITCPVNPSLIF</sequence>
<dbReference type="Proteomes" id="UP000283655">
    <property type="component" value="Unassembled WGS sequence"/>
</dbReference>
<evidence type="ECO:0000313" key="1">
    <source>
        <dbReference type="EMBL" id="RJL50491.1"/>
    </source>
</evidence>
<evidence type="ECO:0000313" key="2">
    <source>
        <dbReference type="Proteomes" id="UP000283655"/>
    </source>
</evidence>
<protein>
    <recommendedName>
        <fullName evidence="3">DUF2971 domain-containing protein</fullName>
    </recommendedName>
</protein>
<organism evidence="1 2">
    <name type="scientific">Pectobacterium carotovorum</name>
    <name type="common">Erwinia carotovora</name>
    <dbReference type="NCBI Taxonomy" id="554"/>
    <lineage>
        <taxon>Bacteria</taxon>
        <taxon>Pseudomonadati</taxon>
        <taxon>Pseudomonadota</taxon>
        <taxon>Gammaproteobacteria</taxon>
        <taxon>Enterobacterales</taxon>
        <taxon>Pectobacteriaceae</taxon>
        <taxon>Pectobacterium</taxon>
    </lineage>
</organism>
<evidence type="ECO:0008006" key="3">
    <source>
        <dbReference type="Google" id="ProtNLM"/>
    </source>
</evidence>
<proteinExistence type="predicted"/>
<reference evidence="1 2" key="1">
    <citation type="submission" date="2018-09" db="EMBL/GenBank/DDBJ databases">
        <title>Phylogenetic diversity of Pectobacterium and Dickeya strains causing blackleg disease of potato in Morocco.</title>
        <authorList>
            <person name="Oulghazi S."/>
            <person name="Moumni M."/>
            <person name="Faure D."/>
        </authorList>
    </citation>
    <scope>NUCLEOTIDE SEQUENCE [LARGE SCALE GENOMIC DNA]</scope>
    <source>
        <strain evidence="1 2">S1.15.11.2D</strain>
    </source>
</reference>